<evidence type="ECO:0000256" key="1">
    <source>
        <dbReference type="SAM" id="MobiDB-lite"/>
    </source>
</evidence>
<proteinExistence type="predicted"/>
<gene>
    <name evidence="2" type="ORF">WHR41_00058</name>
</gene>
<feature type="region of interest" description="Disordered" evidence="1">
    <location>
        <begin position="58"/>
        <end position="91"/>
    </location>
</feature>
<evidence type="ECO:0000313" key="3">
    <source>
        <dbReference type="Proteomes" id="UP000803884"/>
    </source>
</evidence>
<organism evidence="2 3">
    <name type="scientific">Cladosporium halotolerans</name>
    <dbReference type="NCBI Taxonomy" id="1052096"/>
    <lineage>
        <taxon>Eukaryota</taxon>
        <taxon>Fungi</taxon>
        <taxon>Dikarya</taxon>
        <taxon>Ascomycota</taxon>
        <taxon>Pezizomycotina</taxon>
        <taxon>Dothideomycetes</taxon>
        <taxon>Dothideomycetidae</taxon>
        <taxon>Cladosporiales</taxon>
        <taxon>Cladosporiaceae</taxon>
        <taxon>Cladosporium</taxon>
    </lineage>
</organism>
<keyword evidence="3" id="KW-1185">Reference proteome</keyword>
<dbReference type="AlphaFoldDB" id="A0AB34L595"/>
<dbReference type="RefSeq" id="XP_069234131.1">
    <property type="nucleotide sequence ID" value="XM_069368664.1"/>
</dbReference>
<comment type="caution">
    <text evidence="2">The sequence shown here is derived from an EMBL/GenBank/DDBJ whole genome shotgun (WGS) entry which is preliminary data.</text>
</comment>
<evidence type="ECO:0000313" key="2">
    <source>
        <dbReference type="EMBL" id="KAL1591026.1"/>
    </source>
</evidence>
<reference evidence="2 3" key="1">
    <citation type="journal article" date="2020" name="Microbiol. Resour. Announc.">
        <title>Draft Genome Sequence of a Cladosporium Species Isolated from the Mesophotic Ascidian Didemnum maculosum.</title>
        <authorList>
            <person name="Gioti A."/>
            <person name="Siaperas R."/>
            <person name="Nikolaivits E."/>
            <person name="Le Goff G."/>
            <person name="Ouazzani J."/>
            <person name="Kotoulas G."/>
            <person name="Topakas E."/>
        </authorList>
    </citation>
    <scope>NUCLEOTIDE SEQUENCE [LARGE SCALE GENOMIC DNA]</scope>
    <source>
        <strain evidence="2 3">TM138-S3</strain>
    </source>
</reference>
<dbReference type="Proteomes" id="UP000803884">
    <property type="component" value="Unassembled WGS sequence"/>
</dbReference>
<feature type="compositionally biased region" description="Low complexity" evidence="1">
    <location>
        <begin position="77"/>
        <end position="91"/>
    </location>
</feature>
<accession>A0AB34L595</accession>
<protein>
    <submittedName>
        <fullName evidence="2">Uncharacterized protein</fullName>
    </submittedName>
</protein>
<name>A0AB34L595_9PEZI</name>
<sequence>MPLTSSNRCQICGDCLFHDDYFSDPEQHFCLTVNGPGMIDPHANGSDIIKCRLDVTTLSGHRPSTQGRKGPRRAESDCNSGSDSDASSSSA</sequence>
<dbReference type="GeneID" id="96001502"/>
<dbReference type="EMBL" id="JAAQHG020000001">
    <property type="protein sequence ID" value="KAL1591026.1"/>
    <property type="molecule type" value="Genomic_DNA"/>
</dbReference>
<feature type="compositionally biased region" description="Polar residues" evidence="1">
    <location>
        <begin position="58"/>
        <end position="67"/>
    </location>
</feature>